<dbReference type="AlphaFoldDB" id="A0A1I4GEL4"/>
<evidence type="ECO:0000259" key="4">
    <source>
        <dbReference type="SMART" id="SM00822"/>
    </source>
</evidence>
<evidence type="ECO:0000256" key="1">
    <source>
        <dbReference type="ARBA" id="ARBA00006484"/>
    </source>
</evidence>
<dbReference type="InterPro" id="IPR057326">
    <property type="entry name" value="KR_dom"/>
</dbReference>
<dbReference type="PANTHER" id="PTHR44196:SF1">
    <property type="entry name" value="DEHYDROGENASE_REDUCTASE SDR FAMILY MEMBER 7B"/>
    <property type="match status" value="1"/>
</dbReference>
<dbReference type="SUPFAM" id="SSF51735">
    <property type="entry name" value="NAD(P)-binding Rossmann-fold domains"/>
    <property type="match status" value="1"/>
</dbReference>
<dbReference type="InterPro" id="IPR002347">
    <property type="entry name" value="SDR_fam"/>
</dbReference>
<evidence type="ECO:0000256" key="3">
    <source>
        <dbReference type="RuleBase" id="RU000363"/>
    </source>
</evidence>
<sequence length="249" mass="26142">MAKLSEGVAVVTGAGSGLGRALAIELCGRGQRVVGLGRRSDALAQTAALAGDRFTAMPTDVSDPEAVREAFAKMPAPVTILVNNAGVYPHRDILDETTESFMQTVNINLGGMVACTRAALNDMGASGVGRIVNVSSFADIAPMPCSGAYSVSKGACSVFSRALVADLGDRIPGIVISTWMPGMLKTDMGLPDGLDPATAAKWGASLALNEDRSLNGTVWEMDREILPARGLKGRLKDVLMLRKRKARRL</sequence>
<evidence type="ECO:0000313" key="5">
    <source>
        <dbReference type="EMBL" id="SFL28488.1"/>
    </source>
</evidence>
<dbReference type="EMBL" id="FOSZ01000008">
    <property type="protein sequence ID" value="SFL28488.1"/>
    <property type="molecule type" value="Genomic_DNA"/>
</dbReference>
<dbReference type="RefSeq" id="WP_093325390.1">
    <property type="nucleotide sequence ID" value="NZ_FOSZ01000008.1"/>
</dbReference>
<dbReference type="SMART" id="SM00822">
    <property type="entry name" value="PKS_KR"/>
    <property type="match status" value="1"/>
</dbReference>
<dbReference type="InterPro" id="IPR036291">
    <property type="entry name" value="NAD(P)-bd_dom_sf"/>
</dbReference>
<dbReference type="OrthoDB" id="8280747at2"/>
<dbReference type="PRINTS" id="PR00081">
    <property type="entry name" value="GDHRDH"/>
</dbReference>
<dbReference type="Proteomes" id="UP000198851">
    <property type="component" value="Unassembled WGS sequence"/>
</dbReference>
<name>A0A1I4GEL4_9RHOB</name>
<dbReference type="GO" id="GO:0016020">
    <property type="term" value="C:membrane"/>
    <property type="evidence" value="ECO:0007669"/>
    <property type="project" value="TreeGrafter"/>
</dbReference>
<evidence type="ECO:0000256" key="2">
    <source>
        <dbReference type="ARBA" id="ARBA00023002"/>
    </source>
</evidence>
<organism evidence="5 6">
    <name type="scientific">Shimia haliotis</name>
    <dbReference type="NCBI Taxonomy" id="1280847"/>
    <lineage>
        <taxon>Bacteria</taxon>
        <taxon>Pseudomonadati</taxon>
        <taxon>Pseudomonadota</taxon>
        <taxon>Alphaproteobacteria</taxon>
        <taxon>Rhodobacterales</taxon>
        <taxon>Roseobacteraceae</taxon>
    </lineage>
</organism>
<dbReference type="Pfam" id="PF00106">
    <property type="entry name" value="adh_short"/>
    <property type="match status" value="1"/>
</dbReference>
<dbReference type="Gene3D" id="3.40.50.720">
    <property type="entry name" value="NAD(P)-binding Rossmann-like Domain"/>
    <property type="match status" value="1"/>
</dbReference>
<dbReference type="STRING" id="1280847.SAMN04488036_108116"/>
<proteinExistence type="inferred from homology"/>
<protein>
    <submittedName>
        <fullName evidence="5">NADP-dependent 3-hydroxy acid dehydrogenase YdfG</fullName>
    </submittedName>
</protein>
<dbReference type="GO" id="GO:0016491">
    <property type="term" value="F:oxidoreductase activity"/>
    <property type="evidence" value="ECO:0007669"/>
    <property type="project" value="UniProtKB-KW"/>
</dbReference>
<evidence type="ECO:0000313" key="6">
    <source>
        <dbReference type="Proteomes" id="UP000198851"/>
    </source>
</evidence>
<dbReference type="CDD" id="cd05233">
    <property type="entry name" value="SDR_c"/>
    <property type="match status" value="1"/>
</dbReference>
<keyword evidence="6" id="KW-1185">Reference proteome</keyword>
<dbReference type="PANTHER" id="PTHR44196">
    <property type="entry name" value="DEHYDROGENASE/REDUCTASE SDR FAMILY MEMBER 7B"/>
    <property type="match status" value="1"/>
</dbReference>
<gene>
    <name evidence="5" type="ORF">SAMN04488036_108116</name>
</gene>
<feature type="domain" description="Ketoreductase" evidence="4">
    <location>
        <begin position="7"/>
        <end position="182"/>
    </location>
</feature>
<comment type="similarity">
    <text evidence="1 3">Belongs to the short-chain dehydrogenases/reductases (SDR) family.</text>
</comment>
<accession>A0A1I4GEL4</accession>
<reference evidence="6" key="1">
    <citation type="submission" date="2016-10" db="EMBL/GenBank/DDBJ databases">
        <authorList>
            <person name="Varghese N."/>
            <person name="Submissions S."/>
        </authorList>
    </citation>
    <scope>NUCLEOTIDE SEQUENCE [LARGE SCALE GENOMIC DNA]</scope>
    <source>
        <strain evidence="6">DSM 28453</strain>
    </source>
</reference>
<dbReference type="PRINTS" id="PR00080">
    <property type="entry name" value="SDRFAMILY"/>
</dbReference>
<keyword evidence="2" id="KW-0560">Oxidoreductase</keyword>